<dbReference type="PANTHER" id="PTHR47199:SF2">
    <property type="entry name" value="PHOTOSYSTEM II STABILITY_ASSEMBLY FACTOR HCF136, CHLOROPLASTIC"/>
    <property type="match status" value="1"/>
</dbReference>
<evidence type="ECO:0000313" key="6">
    <source>
        <dbReference type="Proteomes" id="UP000036700"/>
    </source>
</evidence>
<dbReference type="PATRIC" id="fig|445709.3.peg.32"/>
<keyword evidence="5" id="KW-0378">Hydrolase</keyword>
<evidence type="ECO:0000313" key="5">
    <source>
        <dbReference type="EMBL" id="AKJ66871.1"/>
    </source>
</evidence>
<name>A0A0G3EQ91_9BURK</name>
<evidence type="ECO:0000259" key="4">
    <source>
        <dbReference type="Pfam" id="PF14870"/>
    </source>
</evidence>
<keyword evidence="2" id="KW-0604">Photosystem II</keyword>
<proteinExistence type="predicted"/>
<dbReference type="OrthoDB" id="8936758at2"/>
<dbReference type="CDD" id="cd15482">
    <property type="entry name" value="Sialidase_non-viral"/>
    <property type="match status" value="1"/>
</dbReference>
<dbReference type="EMBL" id="CP011568">
    <property type="protein sequence ID" value="AKJ66871.1"/>
    <property type="molecule type" value="Genomic_DNA"/>
</dbReference>
<dbReference type="RefSeq" id="WP_047212390.1">
    <property type="nucleotide sequence ID" value="NZ_CP011568.3"/>
</dbReference>
<evidence type="ECO:0000256" key="1">
    <source>
        <dbReference type="ARBA" id="ARBA00022531"/>
    </source>
</evidence>
<dbReference type="GO" id="GO:0009523">
    <property type="term" value="C:photosystem II"/>
    <property type="evidence" value="ECO:0007669"/>
    <property type="project" value="UniProtKB-KW"/>
</dbReference>
<dbReference type="InterPro" id="IPR015943">
    <property type="entry name" value="WD40/YVTN_repeat-like_dom_sf"/>
</dbReference>
<reference evidence="6" key="1">
    <citation type="submission" date="2015-06" db="EMBL/GenBank/DDBJ databases">
        <authorList>
            <person name="Lim Y.L."/>
            <person name="Ee R."/>
            <person name="Yong D."/>
            <person name="How K.Y."/>
            <person name="Yin W.F."/>
            <person name="Chan K.G."/>
        </authorList>
    </citation>
    <scope>NUCLEOTIDE SEQUENCE [LARGE SCALE GENOMIC DNA]</scope>
    <source>
        <strain evidence="6">DSM 25325</strain>
    </source>
</reference>
<protein>
    <submittedName>
        <fullName evidence="5">Glycosyl hydrolase</fullName>
    </submittedName>
</protein>
<dbReference type="GO" id="GO:0016787">
    <property type="term" value="F:hydrolase activity"/>
    <property type="evidence" value="ECO:0007669"/>
    <property type="project" value="UniProtKB-KW"/>
</dbReference>
<evidence type="ECO:0000256" key="2">
    <source>
        <dbReference type="ARBA" id="ARBA00023276"/>
    </source>
</evidence>
<keyword evidence="1" id="KW-0602">Photosynthesis</keyword>
<keyword evidence="3" id="KW-0732">Signal</keyword>
<gene>
    <name evidence="5" type="ORF">ABW99_00115</name>
</gene>
<sequence>MMKRILAATVLSFALAAGFAHAAAPTAENPPKALSVTPAREWDDPTRFMMLDATLAGSRIVAVGEHGIVLLSDDNGKTFRQARHVAASSTLTSVYFVDAQHGWAVGQWGVILSTSDGGETWTLQRSDTSIDQPLFSVYFKDTQRGWATGLWGLLLSTQDGGKTWVKQPLPPRPGGARTDLNLYKIFADHVGTLFITAEKGIVLRSRDDGTTWEYLQTGNEGSLWSGAAGQGNVIVVGGLLGHMYRSADGGDTWQKVQSGATGSITDLVSSGDHIFGVGLDGFLIQGALDATGFSASQRPDHAALTAVVVPKDGVPLLFSKNGALTAGRARP</sequence>
<dbReference type="Proteomes" id="UP000036700">
    <property type="component" value="Chromosome"/>
</dbReference>
<dbReference type="GO" id="GO:0015979">
    <property type="term" value="P:photosynthesis"/>
    <property type="evidence" value="ECO:0007669"/>
    <property type="project" value="UniProtKB-KW"/>
</dbReference>
<feature type="chain" id="PRO_5002553486" evidence="3">
    <location>
        <begin position="23"/>
        <end position="331"/>
    </location>
</feature>
<evidence type="ECO:0000256" key="3">
    <source>
        <dbReference type="SAM" id="SignalP"/>
    </source>
</evidence>
<accession>A0A0G3EQ91</accession>
<feature type="signal peptide" evidence="3">
    <location>
        <begin position="1"/>
        <end position="22"/>
    </location>
</feature>
<dbReference type="InterPro" id="IPR028203">
    <property type="entry name" value="PSII_CF48-like_dom"/>
</dbReference>
<dbReference type="PANTHER" id="PTHR47199">
    <property type="entry name" value="PHOTOSYSTEM II STABILITY/ASSEMBLY FACTOR HCF136, CHLOROPLASTIC"/>
    <property type="match status" value="1"/>
</dbReference>
<dbReference type="Gene3D" id="2.130.10.10">
    <property type="entry name" value="YVTN repeat-like/Quinoprotein amine dehydrogenase"/>
    <property type="match status" value="2"/>
</dbReference>
<dbReference type="STRING" id="445709.ABW99_00115"/>
<dbReference type="KEGG" id="ptx:ABW99_00115"/>
<dbReference type="SUPFAM" id="SSF50939">
    <property type="entry name" value="Sialidases"/>
    <property type="match status" value="1"/>
</dbReference>
<feature type="domain" description="Photosynthesis system II assembly factor Ycf48/Hcf136-like" evidence="4">
    <location>
        <begin position="86"/>
        <end position="216"/>
    </location>
</feature>
<dbReference type="InterPro" id="IPR036278">
    <property type="entry name" value="Sialidase_sf"/>
</dbReference>
<keyword evidence="6" id="KW-1185">Reference proteome</keyword>
<dbReference type="AlphaFoldDB" id="A0A0G3EQ91"/>
<dbReference type="Pfam" id="PF14870">
    <property type="entry name" value="PSII_BNR"/>
    <property type="match status" value="1"/>
</dbReference>
<organism evidence="5 6">
    <name type="scientific">Pandoraea thiooxydans</name>
    <dbReference type="NCBI Taxonomy" id="445709"/>
    <lineage>
        <taxon>Bacteria</taxon>
        <taxon>Pseudomonadati</taxon>
        <taxon>Pseudomonadota</taxon>
        <taxon>Betaproteobacteria</taxon>
        <taxon>Burkholderiales</taxon>
        <taxon>Burkholderiaceae</taxon>
        <taxon>Pandoraea</taxon>
    </lineage>
</organism>